<keyword evidence="6 7" id="KW-0472">Membrane</keyword>
<accession>A0A1H3X6E1</accession>
<dbReference type="PANTHER" id="PTHR33567">
    <property type="entry name" value="CHROMATE ION TRANSPORTER (EUROFUNG)"/>
    <property type="match status" value="1"/>
</dbReference>
<evidence type="ECO:0000256" key="4">
    <source>
        <dbReference type="ARBA" id="ARBA00022692"/>
    </source>
</evidence>
<keyword evidence="5 7" id="KW-1133">Transmembrane helix</keyword>
<dbReference type="PANTHER" id="PTHR33567:SF3">
    <property type="entry name" value="CHROMATE ION TRANSPORTER (EUROFUNG)"/>
    <property type="match status" value="1"/>
</dbReference>
<sequence>MRTHSVNEEKTTDKPIPAFKDALKFWFKLGWISFGGTTGHISIMHDYLVEKRKWISNGKFLQALNSCMILPGPEAQQLAIYIGWKLHGRKGGVAAGALFVLPSMFILLILSIIMLFMVISLC</sequence>
<evidence type="ECO:0000256" key="3">
    <source>
        <dbReference type="ARBA" id="ARBA00022475"/>
    </source>
</evidence>
<dbReference type="STRING" id="408074.SAMN05660909_00259"/>
<evidence type="ECO:0000313" key="9">
    <source>
        <dbReference type="Proteomes" id="UP000199656"/>
    </source>
</evidence>
<feature type="transmembrane region" description="Helical" evidence="7">
    <location>
        <begin position="93"/>
        <end position="119"/>
    </location>
</feature>
<dbReference type="RefSeq" id="WP_211117720.1">
    <property type="nucleotide sequence ID" value="NZ_BKAT01000012.1"/>
</dbReference>
<keyword evidence="9" id="KW-1185">Reference proteome</keyword>
<dbReference type="EMBL" id="FNRL01000001">
    <property type="protein sequence ID" value="SDZ94108.1"/>
    <property type="molecule type" value="Genomic_DNA"/>
</dbReference>
<comment type="subcellular location">
    <subcellularLocation>
        <location evidence="1">Cell membrane</location>
        <topology evidence="1">Multi-pass membrane protein</topology>
    </subcellularLocation>
</comment>
<dbReference type="AlphaFoldDB" id="A0A1H3X6E1"/>
<reference evidence="9" key="1">
    <citation type="submission" date="2016-10" db="EMBL/GenBank/DDBJ databases">
        <authorList>
            <person name="Varghese N."/>
            <person name="Submissions S."/>
        </authorList>
    </citation>
    <scope>NUCLEOTIDE SEQUENCE [LARGE SCALE GENOMIC DNA]</scope>
    <source>
        <strain evidence="9">DSM 23920</strain>
    </source>
</reference>
<evidence type="ECO:0000313" key="8">
    <source>
        <dbReference type="EMBL" id="SDZ94108.1"/>
    </source>
</evidence>
<dbReference type="Pfam" id="PF02417">
    <property type="entry name" value="Chromate_transp"/>
    <property type="match status" value="1"/>
</dbReference>
<keyword evidence="3" id="KW-1003">Cell membrane</keyword>
<evidence type="ECO:0000256" key="6">
    <source>
        <dbReference type="ARBA" id="ARBA00023136"/>
    </source>
</evidence>
<dbReference type="GO" id="GO:0015109">
    <property type="term" value="F:chromate transmembrane transporter activity"/>
    <property type="evidence" value="ECO:0007669"/>
    <property type="project" value="InterPro"/>
</dbReference>
<evidence type="ECO:0000256" key="5">
    <source>
        <dbReference type="ARBA" id="ARBA00022989"/>
    </source>
</evidence>
<proteinExistence type="inferred from homology"/>
<dbReference type="GO" id="GO:0005886">
    <property type="term" value="C:plasma membrane"/>
    <property type="evidence" value="ECO:0007669"/>
    <property type="project" value="UniProtKB-SubCell"/>
</dbReference>
<name>A0A1H3X6E1_9BACT</name>
<evidence type="ECO:0000256" key="7">
    <source>
        <dbReference type="SAM" id="Phobius"/>
    </source>
</evidence>
<comment type="similarity">
    <text evidence="2">Belongs to the chromate ion transporter (CHR) (TC 2.A.51) family.</text>
</comment>
<evidence type="ECO:0000256" key="1">
    <source>
        <dbReference type="ARBA" id="ARBA00004651"/>
    </source>
</evidence>
<gene>
    <name evidence="8" type="ORF">SAMN05660909_00259</name>
</gene>
<organism evidence="8 9">
    <name type="scientific">Chitinophaga terrae</name>
    <name type="common">ex Kim and Jung 2007</name>
    <dbReference type="NCBI Taxonomy" id="408074"/>
    <lineage>
        <taxon>Bacteria</taxon>
        <taxon>Pseudomonadati</taxon>
        <taxon>Bacteroidota</taxon>
        <taxon>Chitinophagia</taxon>
        <taxon>Chitinophagales</taxon>
        <taxon>Chitinophagaceae</taxon>
        <taxon>Chitinophaga</taxon>
    </lineage>
</organism>
<dbReference type="Proteomes" id="UP000199656">
    <property type="component" value="Unassembled WGS sequence"/>
</dbReference>
<evidence type="ECO:0000256" key="2">
    <source>
        <dbReference type="ARBA" id="ARBA00005262"/>
    </source>
</evidence>
<protein>
    <submittedName>
        <fullName evidence="8">Chromate transporter</fullName>
    </submittedName>
</protein>
<dbReference type="InterPro" id="IPR003370">
    <property type="entry name" value="Chromate_transpt"/>
</dbReference>
<keyword evidence="4 7" id="KW-0812">Transmembrane</keyword>